<accession>A0A9X2FKW5</accession>
<comment type="caution">
    <text evidence="1">The sequence shown here is derived from an EMBL/GenBank/DDBJ whole genome shotgun (WGS) entry which is preliminary data.</text>
</comment>
<organism evidence="1 2">
    <name type="scientific">Ligilactobacillus ubinensis</name>
    <dbReference type="NCBI Taxonomy" id="2876789"/>
    <lineage>
        <taxon>Bacteria</taxon>
        <taxon>Bacillati</taxon>
        <taxon>Bacillota</taxon>
        <taxon>Bacilli</taxon>
        <taxon>Lactobacillales</taxon>
        <taxon>Lactobacillaceae</taxon>
        <taxon>Ligilactobacillus</taxon>
    </lineage>
</organism>
<dbReference type="InterPro" id="IPR000150">
    <property type="entry name" value="Cof"/>
</dbReference>
<dbReference type="NCBIfam" id="TIGR01484">
    <property type="entry name" value="HAD-SF-IIB"/>
    <property type="match status" value="1"/>
</dbReference>
<dbReference type="AlphaFoldDB" id="A0A9X2FKW5"/>
<dbReference type="InterPro" id="IPR036412">
    <property type="entry name" value="HAD-like_sf"/>
</dbReference>
<dbReference type="GO" id="GO:0005829">
    <property type="term" value="C:cytosol"/>
    <property type="evidence" value="ECO:0007669"/>
    <property type="project" value="TreeGrafter"/>
</dbReference>
<dbReference type="SUPFAM" id="SSF56784">
    <property type="entry name" value="HAD-like"/>
    <property type="match status" value="1"/>
</dbReference>
<evidence type="ECO:0000313" key="2">
    <source>
        <dbReference type="Proteomes" id="UP001139006"/>
    </source>
</evidence>
<keyword evidence="1" id="KW-0378">Hydrolase</keyword>
<dbReference type="PANTHER" id="PTHR10000">
    <property type="entry name" value="PHOSPHOSERINE PHOSPHATASE"/>
    <property type="match status" value="1"/>
</dbReference>
<dbReference type="GO" id="GO:0016791">
    <property type="term" value="F:phosphatase activity"/>
    <property type="evidence" value="ECO:0007669"/>
    <property type="project" value="TreeGrafter"/>
</dbReference>
<dbReference type="Pfam" id="PF08282">
    <property type="entry name" value="Hydrolase_3"/>
    <property type="match status" value="1"/>
</dbReference>
<protein>
    <submittedName>
        <fullName evidence="1">Cof-type HAD-IIB family hydrolase</fullName>
    </submittedName>
</protein>
<dbReference type="PANTHER" id="PTHR10000:SF8">
    <property type="entry name" value="HAD SUPERFAMILY HYDROLASE-LIKE, TYPE 3"/>
    <property type="match status" value="1"/>
</dbReference>
<gene>
    <name evidence="1" type="ORF">LB941_08795</name>
</gene>
<name>A0A9X2FKW5_9LACO</name>
<sequence length="265" mass="29534">MIPKLIFSDLDGTLLNNKHQITFLTKQAISQIVTSGSKFIPVSARMPAAIKPIMEDLEINSPLIAYNGALICDEKGKVLKSDTMATELAQAICQNVSTNLPELVWNIYSNDIWAATQHDNYWVAHEEEIVAVSAKRIATWSEFSEFPFVHKVLLMGASNQIEQAQVQLKKMYPTLSIVQSSPNLIEITNGNVEKKNAVKYLMDYYQARTSETIAFGDNFNDLGMLKTVGTGYIMENAPTVLKEKFANVTLDNNHDGVAVVLNQFE</sequence>
<dbReference type="EMBL" id="JAIULA010000017">
    <property type="protein sequence ID" value="MCP0887432.1"/>
    <property type="molecule type" value="Genomic_DNA"/>
</dbReference>
<dbReference type="PROSITE" id="PS01229">
    <property type="entry name" value="COF_2"/>
    <property type="match status" value="1"/>
</dbReference>
<dbReference type="SFLD" id="SFLDG01140">
    <property type="entry name" value="C2.B:_Phosphomannomutase_and_P"/>
    <property type="match status" value="1"/>
</dbReference>
<evidence type="ECO:0000313" key="1">
    <source>
        <dbReference type="EMBL" id="MCP0887432.1"/>
    </source>
</evidence>
<dbReference type="Proteomes" id="UP001139006">
    <property type="component" value="Unassembled WGS sequence"/>
</dbReference>
<dbReference type="NCBIfam" id="TIGR00099">
    <property type="entry name" value="Cof-subfamily"/>
    <property type="match status" value="1"/>
</dbReference>
<dbReference type="Gene3D" id="3.40.50.1000">
    <property type="entry name" value="HAD superfamily/HAD-like"/>
    <property type="match status" value="1"/>
</dbReference>
<dbReference type="InterPro" id="IPR006379">
    <property type="entry name" value="HAD-SF_hydro_IIB"/>
</dbReference>
<reference evidence="1 2" key="1">
    <citation type="journal article" date="2023" name="Int. J. Syst. Evol. Microbiol.">
        <title>Ligilactobacillus ubinensis sp. nov., a novel species isolated from the wild ferment of a durian fruit (Durio zibethinus).</title>
        <authorList>
            <person name="Heng Y.C."/>
            <person name="Menon N."/>
            <person name="Chen B."/>
            <person name="Loo B.Z.L."/>
            <person name="Wong G.W.J."/>
            <person name="Lim A.C.H."/>
            <person name="Silvaraju S."/>
            <person name="Kittelmann S."/>
        </authorList>
    </citation>
    <scope>NUCLEOTIDE SEQUENCE [LARGE SCALE GENOMIC DNA]</scope>
    <source>
        <strain evidence="1 2">WILCCON 0076</strain>
    </source>
</reference>
<dbReference type="SFLD" id="SFLDS00003">
    <property type="entry name" value="Haloacid_Dehalogenase"/>
    <property type="match status" value="1"/>
</dbReference>
<keyword evidence="2" id="KW-1185">Reference proteome</keyword>
<dbReference type="GO" id="GO:0000287">
    <property type="term" value="F:magnesium ion binding"/>
    <property type="evidence" value="ECO:0007669"/>
    <property type="project" value="TreeGrafter"/>
</dbReference>
<dbReference type="InterPro" id="IPR023214">
    <property type="entry name" value="HAD_sf"/>
</dbReference>
<proteinExistence type="predicted"/>
<dbReference type="PROSITE" id="PS01228">
    <property type="entry name" value="COF_1"/>
    <property type="match status" value="1"/>
</dbReference>
<dbReference type="CDD" id="cd07516">
    <property type="entry name" value="HAD_Pase"/>
    <property type="match status" value="1"/>
</dbReference>
<dbReference type="RefSeq" id="WP_253361271.1">
    <property type="nucleotide sequence ID" value="NZ_JAIULA010000017.1"/>
</dbReference>
<dbReference type="Gene3D" id="3.30.1240.10">
    <property type="match status" value="1"/>
</dbReference>